<dbReference type="PROSITE" id="PS50994">
    <property type="entry name" value="INTEGRASE"/>
    <property type="match status" value="1"/>
</dbReference>
<dbReference type="GO" id="GO:0003676">
    <property type="term" value="F:nucleic acid binding"/>
    <property type="evidence" value="ECO:0007669"/>
    <property type="project" value="InterPro"/>
</dbReference>
<evidence type="ECO:0000259" key="1">
    <source>
        <dbReference type="PROSITE" id="PS50994"/>
    </source>
</evidence>
<evidence type="ECO:0000313" key="4">
    <source>
        <dbReference type="Proteomes" id="UP000663834"/>
    </source>
</evidence>
<dbReference type="InterPro" id="IPR012337">
    <property type="entry name" value="RNaseH-like_sf"/>
</dbReference>
<dbReference type="EMBL" id="CAJNOW010001946">
    <property type="protein sequence ID" value="CAF1337169.1"/>
    <property type="molecule type" value="Genomic_DNA"/>
</dbReference>
<dbReference type="GO" id="GO:0015074">
    <property type="term" value="P:DNA integration"/>
    <property type="evidence" value="ECO:0007669"/>
    <property type="project" value="InterPro"/>
</dbReference>
<dbReference type="OrthoDB" id="10054198at2759"/>
<proteinExistence type="predicted"/>
<feature type="domain" description="Integrase catalytic" evidence="1">
    <location>
        <begin position="5"/>
        <end position="131"/>
    </location>
</feature>
<accession>A0A815GCV4</accession>
<dbReference type="Pfam" id="PF00665">
    <property type="entry name" value="rve"/>
    <property type="match status" value="1"/>
</dbReference>
<reference evidence="2" key="1">
    <citation type="submission" date="2021-02" db="EMBL/GenBank/DDBJ databases">
        <authorList>
            <person name="Nowell W R."/>
        </authorList>
    </citation>
    <scope>NUCLEOTIDE SEQUENCE</scope>
</reference>
<sequence>MQLHTISQPWHTIGINIMGLFPPTARQKRFLLVIVDYFTRWVEIFALKQTTATHIANILINEIICRYGTPVYILSDNGPQFIAHLFNEICANLGINRKFTANYHPQISMSERVNRTLSAQIAIYAQRRPGL</sequence>
<dbReference type="PANTHER" id="PTHR37984:SF5">
    <property type="entry name" value="PROTEIN NYNRIN-LIKE"/>
    <property type="match status" value="1"/>
</dbReference>
<dbReference type="PANTHER" id="PTHR37984">
    <property type="entry name" value="PROTEIN CBG26694"/>
    <property type="match status" value="1"/>
</dbReference>
<comment type="caution">
    <text evidence="2">The sequence shown here is derived from an EMBL/GenBank/DDBJ whole genome shotgun (WGS) entry which is preliminary data.</text>
</comment>
<dbReference type="InterPro" id="IPR001584">
    <property type="entry name" value="Integrase_cat-core"/>
</dbReference>
<evidence type="ECO:0000313" key="3">
    <source>
        <dbReference type="EMBL" id="CAF4662890.1"/>
    </source>
</evidence>
<name>A0A815GCV4_9BILA</name>
<dbReference type="InterPro" id="IPR050951">
    <property type="entry name" value="Retrovirus_Pol_polyprotein"/>
</dbReference>
<gene>
    <name evidence="3" type="ORF">GIL414_LOCUS41560</name>
    <name evidence="2" type="ORF">KQP761_LOCUS6554</name>
</gene>
<dbReference type="Proteomes" id="UP000663834">
    <property type="component" value="Unassembled WGS sequence"/>
</dbReference>
<protein>
    <recommendedName>
        <fullName evidence="1">Integrase catalytic domain-containing protein</fullName>
    </recommendedName>
</protein>
<dbReference type="InterPro" id="IPR036397">
    <property type="entry name" value="RNaseH_sf"/>
</dbReference>
<organism evidence="2 4">
    <name type="scientific">Rotaria magnacalcarata</name>
    <dbReference type="NCBI Taxonomy" id="392030"/>
    <lineage>
        <taxon>Eukaryota</taxon>
        <taxon>Metazoa</taxon>
        <taxon>Spiralia</taxon>
        <taxon>Gnathifera</taxon>
        <taxon>Rotifera</taxon>
        <taxon>Eurotatoria</taxon>
        <taxon>Bdelloidea</taxon>
        <taxon>Philodinida</taxon>
        <taxon>Philodinidae</taxon>
        <taxon>Rotaria</taxon>
    </lineage>
</organism>
<evidence type="ECO:0000313" key="2">
    <source>
        <dbReference type="EMBL" id="CAF1337169.1"/>
    </source>
</evidence>
<dbReference type="Proteomes" id="UP000681720">
    <property type="component" value="Unassembled WGS sequence"/>
</dbReference>
<dbReference type="SUPFAM" id="SSF53098">
    <property type="entry name" value="Ribonuclease H-like"/>
    <property type="match status" value="1"/>
</dbReference>
<dbReference type="Gene3D" id="3.30.420.10">
    <property type="entry name" value="Ribonuclease H-like superfamily/Ribonuclease H"/>
    <property type="match status" value="1"/>
</dbReference>
<dbReference type="AlphaFoldDB" id="A0A815GCV4"/>
<dbReference type="EMBL" id="CAJOBJ010118108">
    <property type="protein sequence ID" value="CAF4662890.1"/>
    <property type="molecule type" value="Genomic_DNA"/>
</dbReference>